<dbReference type="Proteomes" id="UP001162131">
    <property type="component" value="Unassembled WGS sequence"/>
</dbReference>
<proteinExistence type="predicted"/>
<dbReference type="EMBL" id="CAJZBQ010000032">
    <property type="protein sequence ID" value="CAG9322661.1"/>
    <property type="molecule type" value="Genomic_DNA"/>
</dbReference>
<dbReference type="AlphaFoldDB" id="A0AAU9JBQ1"/>
<comment type="caution">
    <text evidence="1">The sequence shown here is derived from an EMBL/GenBank/DDBJ whole genome shotgun (WGS) entry which is preliminary data.</text>
</comment>
<protein>
    <submittedName>
        <fullName evidence="1">Uncharacterized protein</fullName>
    </submittedName>
</protein>
<organism evidence="1 2">
    <name type="scientific">Blepharisma stoltei</name>
    <dbReference type="NCBI Taxonomy" id="1481888"/>
    <lineage>
        <taxon>Eukaryota</taxon>
        <taxon>Sar</taxon>
        <taxon>Alveolata</taxon>
        <taxon>Ciliophora</taxon>
        <taxon>Postciliodesmatophora</taxon>
        <taxon>Heterotrichea</taxon>
        <taxon>Heterotrichida</taxon>
        <taxon>Blepharismidae</taxon>
        <taxon>Blepharisma</taxon>
    </lineage>
</organism>
<reference evidence="1" key="1">
    <citation type="submission" date="2021-09" db="EMBL/GenBank/DDBJ databases">
        <authorList>
            <consortium name="AG Swart"/>
            <person name="Singh M."/>
            <person name="Singh A."/>
            <person name="Seah K."/>
            <person name="Emmerich C."/>
        </authorList>
    </citation>
    <scope>NUCLEOTIDE SEQUENCE</scope>
    <source>
        <strain evidence="1">ATCC30299</strain>
    </source>
</reference>
<evidence type="ECO:0000313" key="1">
    <source>
        <dbReference type="EMBL" id="CAG9322661.1"/>
    </source>
</evidence>
<name>A0AAU9JBQ1_9CILI</name>
<accession>A0AAU9JBQ1</accession>
<evidence type="ECO:0000313" key="2">
    <source>
        <dbReference type="Proteomes" id="UP001162131"/>
    </source>
</evidence>
<sequence>MGCGNSRRIFRIKNCQDEGDTSFHDLRINISPPQMEQSPELYGADQYAYEVNGTAYKITVAMIKTPDGSQVIC</sequence>
<gene>
    <name evidence="1" type="ORF">BSTOLATCC_MIC31780</name>
</gene>
<keyword evidence="2" id="KW-1185">Reference proteome</keyword>